<reference evidence="7 8" key="1">
    <citation type="submission" date="2018-07" db="EMBL/GenBank/DDBJ databases">
        <title>Genomic Encyclopedia of Type Strains, Phase III (KMG-III): the genomes of soil and plant-associated and newly described type strains.</title>
        <authorList>
            <person name="Whitman W."/>
        </authorList>
    </citation>
    <scope>NUCLEOTIDE SEQUENCE [LARGE SCALE GENOMIC DNA]</scope>
    <source>
        <strain evidence="7 8">CECT 7506</strain>
    </source>
</reference>
<dbReference type="PANTHER" id="PTHR34858:SF1">
    <property type="entry name" value="CYSO-CYSTEINE PEPTIDASE"/>
    <property type="match status" value="1"/>
</dbReference>
<keyword evidence="2" id="KW-0479">Metal-binding</keyword>
<keyword evidence="8" id="KW-1185">Reference proteome</keyword>
<dbReference type="SUPFAM" id="SSF102712">
    <property type="entry name" value="JAB1/MPN domain"/>
    <property type="match status" value="1"/>
</dbReference>
<dbReference type="AlphaFoldDB" id="A0A368VWK3"/>
<dbReference type="CDD" id="cd08070">
    <property type="entry name" value="MPN_like"/>
    <property type="match status" value="1"/>
</dbReference>
<keyword evidence="4" id="KW-0862">Zinc</keyword>
<dbReference type="Pfam" id="PF14464">
    <property type="entry name" value="Prok-JAB"/>
    <property type="match status" value="1"/>
</dbReference>
<name>A0A368VWK3_9BACL</name>
<proteinExistence type="predicted"/>
<evidence type="ECO:0000256" key="2">
    <source>
        <dbReference type="ARBA" id="ARBA00022723"/>
    </source>
</evidence>
<dbReference type="GO" id="GO:0000502">
    <property type="term" value="C:proteasome complex"/>
    <property type="evidence" value="ECO:0007669"/>
    <property type="project" value="UniProtKB-KW"/>
</dbReference>
<dbReference type="PANTHER" id="PTHR34858">
    <property type="entry name" value="CYSO-CYSTEINE PEPTIDASE"/>
    <property type="match status" value="1"/>
</dbReference>
<dbReference type="GO" id="GO:0006508">
    <property type="term" value="P:proteolysis"/>
    <property type="evidence" value="ECO:0007669"/>
    <property type="project" value="UniProtKB-KW"/>
</dbReference>
<dbReference type="Gene3D" id="3.40.140.10">
    <property type="entry name" value="Cytidine Deaminase, domain 2"/>
    <property type="match status" value="1"/>
</dbReference>
<keyword evidence="7" id="KW-0647">Proteasome</keyword>
<dbReference type="GO" id="GO:0008270">
    <property type="term" value="F:zinc ion binding"/>
    <property type="evidence" value="ECO:0007669"/>
    <property type="project" value="TreeGrafter"/>
</dbReference>
<evidence type="ECO:0000313" key="8">
    <source>
        <dbReference type="Proteomes" id="UP000252415"/>
    </source>
</evidence>
<comment type="caution">
    <text evidence="7">The sequence shown here is derived from an EMBL/GenBank/DDBJ whole genome shotgun (WGS) entry which is preliminary data.</text>
</comment>
<dbReference type="InterPro" id="IPR051929">
    <property type="entry name" value="VirAsm_ModProt"/>
</dbReference>
<gene>
    <name evidence="7" type="ORF">DFP97_110228</name>
</gene>
<dbReference type="InterPro" id="IPR028090">
    <property type="entry name" value="JAB_dom_prok"/>
</dbReference>
<dbReference type="EMBL" id="QPJD01000010">
    <property type="protein sequence ID" value="RCW45637.1"/>
    <property type="molecule type" value="Genomic_DNA"/>
</dbReference>
<keyword evidence="3" id="KW-0378">Hydrolase</keyword>
<evidence type="ECO:0000259" key="6">
    <source>
        <dbReference type="Pfam" id="PF14464"/>
    </source>
</evidence>
<evidence type="ECO:0000313" key="7">
    <source>
        <dbReference type="EMBL" id="RCW45637.1"/>
    </source>
</evidence>
<accession>A0A368VWK3</accession>
<evidence type="ECO:0000256" key="3">
    <source>
        <dbReference type="ARBA" id="ARBA00022801"/>
    </source>
</evidence>
<evidence type="ECO:0000256" key="5">
    <source>
        <dbReference type="ARBA" id="ARBA00023049"/>
    </source>
</evidence>
<sequence>MEDTQLKGIITKSAYDRLIQICIDGMPLEACGIVASSFANSVSSSDPTEAAGLLPVIDTIIPIKNTHANPSCAFAFDPAEWTAAYFEMQTNRQSLVGLFHSHPRTDAIPSSSDTEGFLPASELSYWIVSLRDIDAPHVQPYRRTQGEFVPLRLMLT</sequence>
<evidence type="ECO:0000256" key="1">
    <source>
        <dbReference type="ARBA" id="ARBA00022670"/>
    </source>
</evidence>
<dbReference type="OrthoDB" id="9802958at2"/>
<dbReference type="RefSeq" id="WP_114381473.1">
    <property type="nucleotide sequence ID" value="NZ_QPJD01000010.1"/>
</dbReference>
<evidence type="ECO:0000256" key="4">
    <source>
        <dbReference type="ARBA" id="ARBA00022833"/>
    </source>
</evidence>
<dbReference type="GO" id="GO:0008235">
    <property type="term" value="F:metalloexopeptidase activity"/>
    <property type="evidence" value="ECO:0007669"/>
    <property type="project" value="TreeGrafter"/>
</dbReference>
<protein>
    <submittedName>
        <fullName evidence="7">Proteasome lid subunit RPN8/RPN11</fullName>
    </submittedName>
</protein>
<dbReference type="Proteomes" id="UP000252415">
    <property type="component" value="Unassembled WGS sequence"/>
</dbReference>
<keyword evidence="5" id="KW-0482">Metalloprotease</keyword>
<organism evidence="7 8">
    <name type="scientific">Paenibacillus prosopidis</name>
    <dbReference type="NCBI Taxonomy" id="630520"/>
    <lineage>
        <taxon>Bacteria</taxon>
        <taxon>Bacillati</taxon>
        <taxon>Bacillota</taxon>
        <taxon>Bacilli</taxon>
        <taxon>Bacillales</taxon>
        <taxon>Paenibacillaceae</taxon>
        <taxon>Paenibacillus</taxon>
    </lineage>
</organism>
<keyword evidence="1" id="KW-0645">Protease</keyword>
<feature type="domain" description="JAB" evidence="6">
    <location>
        <begin position="12"/>
        <end position="134"/>
    </location>
</feature>